<feature type="region of interest" description="Disordered" evidence="1">
    <location>
        <begin position="729"/>
        <end position="830"/>
    </location>
</feature>
<dbReference type="EMBL" id="GL379787">
    <property type="protein sequence ID" value="EGT30808.1"/>
    <property type="molecule type" value="Genomic_DNA"/>
</dbReference>
<dbReference type="eggNOG" id="ENOG502T3BJ">
    <property type="taxonomic scope" value="Eukaryota"/>
</dbReference>
<dbReference type="InterPro" id="IPR007883">
    <property type="entry name" value="DUF713"/>
</dbReference>
<dbReference type="PANTHER" id="PTHR21566:SF7">
    <property type="entry name" value="DUF4455 DOMAIN-CONTAINING PROTEIN-RELATED"/>
    <property type="match status" value="1"/>
</dbReference>
<protein>
    <submittedName>
        <fullName evidence="2">Uncharacterized protein</fullName>
    </submittedName>
</protein>
<feature type="compositionally biased region" description="Low complexity" evidence="1">
    <location>
        <begin position="807"/>
        <end position="816"/>
    </location>
</feature>
<feature type="compositionally biased region" description="Acidic residues" evidence="1">
    <location>
        <begin position="793"/>
        <end position="803"/>
    </location>
</feature>
<dbReference type="InParanoid" id="G0MA47"/>
<name>G0MA47_CAEBE</name>
<proteinExistence type="predicted"/>
<evidence type="ECO:0000313" key="2">
    <source>
        <dbReference type="EMBL" id="EGT30808.1"/>
    </source>
</evidence>
<sequence length="888" mass="103196">MDYQDWEQFYKKVDSYVDEFYKHLDNCEDVKITIEKGSEKDTYAIKIELKRPTKEESHEFRRATYMEVPGPLKKWNSERVLRKTENSKPTLKIPVAIPLIFFNSKFLIAIFNYCLYGKKDFDQVLLLRKFLTSQLSGTCLFLDPNQFLIIFNQCLKFDLPRLKSDGEPLELDIKFEIDKQEDYAPVLDHDFLNSLKKKEEPIEVSGQESDDEELTSLKNNYEEEIAAAARIEKPVSLNENLSKEEFPPAPRTIELEDEDDENSESQKKFRDYLEEQKQKFRAELEAIREERRKKRMAHEAELKDLRRQQKQRFAALMSCIFLKQRFEEKESDWSSWIENSLKQLIVKIVRKFGDFQDFTKNFSNFKKLYKEDPEDVISEIGDLNSAIATLLFDLETVFNKLAKVDQDFESVLFIRIIQKRICIVANNLNELFVLLEEISYTNDWYQYLEQKMTEIQPSQIPTTSELKRICKNINKMEYENLQFPKWENKSHVIIKEVDEEDDEQVGIETVNIEVEDDEIGDGVLEDDICDNQIVNLRFDGEISEVDTTDNDKDSQYISTTHFGYKEYETNVSNSFAETKPESYQPERFNEPQNGTDTLEVLGRPCHSSKFDTSTLGTDYTGDEVTRLKQNYTIGPETSFTKSCAIDNGSSSVNQSDLPTASLNHENDKDGSKQNEWLAENSVKTNNSEQAALENNGFFAKLKFLKHTKTSTANSFAQPDHAAEILADGHDKEELNFENNGHTTDYEVSKSMEPVSQNKLSIVVPPGCGSVSPKLDYTPKSESSNPCDNVSIENLEELNQESPDEPVSSRTRSASRSEAVKNSSDDIRRRSELQLNGTYRNYQVYDDSGTRQRSYSSRRFRDVVSEMTEILLVKRNRDDKMMFFYEEYY</sequence>
<keyword evidence="3" id="KW-1185">Reference proteome</keyword>
<dbReference type="Pfam" id="PF05218">
    <property type="entry name" value="DUF713"/>
    <property type="match status" value="1"/>
</dbReference>
<feature type="region of interest" description="Disordered" evidence="1">
    <location>
        <begin position="649"/>
        <end position="674"/>
    </location>
</feature>
<feature type="compositionally biased region" description="Polar residues" evidence="1">
    <location>
        <begin position="779"/>
        <end position="791"/>
    </location>
</feature>
<gene>
    <name evidence="2" type="ORF">CAEBREN_16311</name>
</gene>
<dbReference type="OrthoDB" id="5877715at2759"/>
<accession>G0MA47</accession>
<dbReference type="HOGENOM" id="CLU_324976_0_0_1"/>
<organism evidence="3">
    <name type="scientific">Caenorhabditis brenneri</name>
    <name type="common">Nematode worm</name>
    <dbReference type="NCBI Taxonomy" id="135651"/>
    <lineage>
        <taxon>Eukaryota</taxon>
        <taxon>Metazoa</taxon>
        <taxon>Ecdysozoa</taxon>
        <taxon>Nematoda</taxon>
        <taxon>Chromadorea</taxon>
        <taxon>Rhabditida</taxon>
        <taxon>Rhabditina</taxon>
        <taxon>Rhabditomorpha</taxon>
        <taxon>Rhabditoidea</taxon>
        <taxon>Rhabditidae</taxon>
        <taxon>Peloderinae</taxon>
        <taxon>Caenorhabditis</taxon>
    </lineage>
</organism>
<feature type="compositionally biased region" description="Polar residues" evidence="1">
    <location>
        <begin position="649"/>
        <end position="663"/>
    </location>
</feature>
<dbReference type="PANTHER" id="PTHR21566">
    <property type="entry name" value="CILIA- AND FLAGELLA-ASSOCIATED PROTEIN 251-LIKE-RELATED-RELATED"/>
    <property type="match status" value="1"/>
</dbReference>
<evidence type="ECO:0000313" key="3">
    <source>
        <dbReference type="Proteomes" id="UP000008068"/>
    </source>
</evidence>
<reference evidence="3" key="1">
    <citation type="submission" date="2011-07" db="EMBL/GenBank/DDBJ databases">
        <authorList>
            <consortium name="Caenorhabditis brenneri Sequencing and Analysis Consortium"/>
            <person name="Wilson R.K."/>
        </authorList>
    </citation>
    <scope>NUCLEOTIDE SEQUENCE [LARGE SCALE GENOMIC DNA]</scope>
    <source>
        <strain evidence="3">PB2801</strain>
    </source>
</reference>
<dbReference type="Proteomes" id="UP000008068">
    <property type="component" value="Unassembled WGS sequence"/>
</dbReference>
<dbReference type="AlphaFoldDB" id="G0MA47"/>
<feature type="region of interest" description="Disordered" evidence="1">
    <location>
        <begin position="239"/>
        <end position="267"/>
    </location>
</feature>
<evidence type="ECO:0000256" key="1">
    <source>
        <dbReference type="SAM" id="MobiDB-lite"/>
    </source>
</evidence>